<feature type="chain" id="PRO_5025610942" evidence="2">
    <location>
        <begin position="21"/>
        <end position="569"/>
    </location>
</feature>
<dbReference type="RefSeq" id="WP_162335392.1">
    <property type="nucleotide sequence ID" value="NZ_CP048113.1"/>
</dbReference>
<dbReference type="Pfam" id="PF00595">
    <property type="entry name" value="PDZ"/>
    <property type="match status" value="1"/>
</dbReference>
<sequence length="569" mass="61998">MKKSQLLFPFLLMLAGKTYAQRAVTNWDAFTIEADTQLSDSLRQSCLRMWEYDTTSQQQMSAPFSGVIVTPEGHILTVAHTTIPGHIYQVNFYDGRTAIAQALGKINFPETPELPDVAMMKIITPGKWKAVVMGRSAYLDKGQFCMSIAYPESLNQPVPMLRKGNITTVKNEKGFIESTCLMEPGDSGGPMFDNMGRLIGMRSAIGVGEGENYDVPVDLYRKYWTALNQPVHYTKYPELTDSLPVPAVYRKSAVSVWGTTKEKALDLPGMTRYCVKINSEIKGTPVAVNGTVFKVDGRVVVVSKGSAVGASPVILYGKKPIKATIIARNKENDLVLLAPANAIKAGLSPTPKPDTVTRFVGRLLLSPQTDTAVIQSVVGKEVFNLPKMYNTGFLGAAIAPDKTPLALTFVMPGSPAAEKGASPEDEIISINGVALSKPEDYGRELYKYWAGDTILITRRSHASEEGPSGTTVHYAAEVTDSVVLGKRPVPPVSHPAEMFRGGRSERRDGFQQVIAHDGILRPEQCGGPVFDAYGYFIGLNIARFSRTVSLALPASVVYDFINTHLPGRE</sequence>
<reference evidence="4 5" key="1">
    <citation type="submission" date="2020-01" db="EMBL/GenBank/DDBJ databases">
        <title>Complete genome sequence of Chitinophaga sp. H33E-04 isolated from quinoa roots.</title>
        <authorList>
            <person name="Weon H.-Y."/>
            <person name="Lee S.A."/>
        </authorList>
    </citation>
    <scope>NUCLEOTIDE SEQUENCE [LARGE SCALE GENOMIC DNA]</scope>
    <source>
        <strain evidence="4 5">H33E-04</strain>
    </source>
</reference>
<dbReference type="InterPro" id="IPR009003">
    <property type="entry name" value="Peptidase_S1_PA"/>
</dbReference>
<proteinExistence type="inferred from homology"/>
<dbReference type="Proteomes" id="UP000476411">
    <property type="component" value="Chromosome"/>
</dbReference>
<evidence type="ECO:0000259" key="3">
    <source>
        <dbReference type="PROSITE" id="PS50106"/>
    </source>
</evidence>
<evidence type="ECO:0000256" key="1">
    <source>
        <dbReference type="ARBA" id="ARBA00010541"/>
    </source>
</evidence>
<comment type="similarity">
    <text evidence="1">Belongs to the peptidase S1C family.</text>
</comment>
<dbReference type="Pfam" id="PF13365">
    <property type="entry name" value="Trypsin_2"/>
    <property type="match status" value="1"/>
</dbReference>
<dbReference type="Gene3D" id="2.40.10.10">
    <property type="entry name" value="Trypsin-like serine proteases"/>
    <property type="match status" value="1"/>
</dbReference>
<dbReference type="PANTHER" id="PTHR22939">
    <property type="entry name" value="SERINE PROTEASE FAMILY S1C HTRA-RELATED"/>
    <property type="match status" value="1"/>
</dbReference>
<evidence type="ECO:0000313" key="5">
    <source>
        <dbReference type="Proteomes" id="UP000476411"/>
    </source>
</evidence>
<dbReference type="AlphaFoldDB" id="A0A6B9ZP22"/>
<evidence type="ECO:0000313" key="4">
    <source>
        <dbReference type="EMBL" id="QHS63676.1"/>
    </source>
</evidence>
<dbReference type="InterPro" id="IPR043504">
    <property type="entry name" value="Peptidase_S1_PA_chymotrypsin"/>
</dbReference>
<dbReference type="SUPFAM" id="SSF50494">
    <property type="entry name" value="Trypsin-like serine proteases"/>
    <property type="match status" value="2"/>
</dbReference>
<gene>
    <name evidence="4" type="ORF">GWR21_30075</name>
</gene>
<dbReference type="PANTHER" id="PTHR22939:SF129">
    <property type="entry name" value="SERINE PROTEASE HTRA2, MITOCHONDRIAL"/>
    <property type="match status" value="1"/>
</dbReference>
<name>A0A6B9ZP22_9BACT</name>
<dbReference type="PROSITE" id="PS50106">
    <property type="entry name" value="PDZ"/>
    <property type="match status" value="1"/>
</dbReference>
<dbReference type="InterPro" id="IPR001478">
    <property type="entry name" value="PDZ"/>
</dbReference>
<accession>A0A6B9ZP22</accession>
<feature type="domain" description="PDZ" evidence="3">
    <location>
        <begin position="382"/>
        <end position="436"/>
    </location>
</feature>
<dbReference type="KEGG" id="chih:GWR21_30075"/>
<dbReference type="EMBL" id="CP048113">
    <property type="protein sequence ID" value="QHS63676.1"/>
    <property type="molecule type" value="Genomic_DNA"/>
</dbReference>
<keyword evidence="5" id="KW-1185">Reference proteome</keyword>
<feature type="signal peptide" evidence="2">
    <location>
        <begin position="1"/>
        <end position="20"/>
    </location>
</feature>
<protein>
    <submittedName>
        <fullName evidence="4">PDZ domain-containing protein</fullName>
    </submittedName>
</protein>
<dbReference type="SUPFAM" id="SSF50156">
    <property type="entry name" value="PDZ domain-like"/>
    <property type="match status" value="1"/>
</dbReference>
<dbReference type="InterPro" id="IPR036034">
    <property type="entry name" value="PDZ_sf"/>
</dbReference>
<dbReference type="Gene3D" id="2.30.42.10">
    <property type="match status" value="1"/>
</dbReference>
<keyword evidence="2" id="KW-0732">Signal</keyword>
<organism evidence="4 5">
    <name type="scientific">Chitinophaga agri</name>
    <dbReference type="NCBI Taxonomy" id="2703787"/>
    <lineage>
        <taxon>Bacteria</taxon>
        <taxon>Pseudomonadati</taxon>
        <taxon>Bacteroidota</taxon>
        <taxon>Chitinophagia</taxon>
        <taxon>Chitinophagales</taxon>
        <taxon>Chitinophagaceae</taxon>
        <taxon>Chitinophaga</taxon>
    </lineage>
</organism>
<evidence type="ECO:0000256" key="2">
    <source>
        <dbReference type="SAM" id="SignalP"/>
    </source>
</evidence>
<dbReference type="Gene3D" id="2.40.10.120">
    <property type="match status" value="1"/>
</dbReference>